<dbReference type="PRINTS" id="PR00740">
    <property type="entry name" value="GLHYDRLASE27"/>
</dbReference>
<keyword evidence="8 9" id="KW-0326">Glycosidase</keyword>
<dbReference type="SUPFAM" id="SSF51011">
    <property type="entry name" value="Glycosyl hydrolase domain"/>
    <property type="match status" value="1"/>
</dbReference>
<evidence type="ECO:0000256" key="8">
    <source>
        <dbReference type="ARBA" id="ARBA00023295"/>
    </source>
</evidence>
<gene>
    <name evidence="12" type="ORF">CBW46_010335</name>
</gene>
<dbReference type="GO" id="GO:0004557">
    <property type="term" value="F:alpha-galactosidase activity"/>
    <property type="evidence" value="ECO:0007669"/>
    <property type="project" value="UniProtKB-EC"/>
</dbReference>
<dbReference type="InterPro" id="IPR038637">
    <property type="entry name" value="NPCBM_sf"/>
</dbReference>
<dbReference type="Proteomes" id="UP000214746">
    <property type="component" value="Unassembled WGS sequence"/>
</dbReference>
<dbReference type="PANTHER" id="PTHR11452:SF75">
    <property type="entry name" value="ALPHA-GALACTOSIDASE MEL1"/>
    <property type="match status" value="1"/>
</dbReference>
<evidence type="ECO:0000256" key="10">
    <source>
        <dbReference type="SAM" id="Phobius"/>
    </source>
</evidence>
<evidence type="ECO:0000256" key="4">
    <source>
        <dbReference type="ARBA" id="ARBA00012755"/>
    </source>
</evidence>
<dbReference type="InterPro" id="IPR013780">
    <property type="entry name" value="Glyco_hydro_b"/>
</dbReference>
<organism evidence="12 13">
    <name type="scientific">Paenibacillus xerothermodurans</name>
    <dbReference type="NCBI Taxonomy" id="1977292"/>
    <lineage>
        <taxon>Bacteria</taxon>
        <taxon>Bacillati</taxon>
        <taxon>Bacillota</taxon>
        <taxon>Bacilli</taxon>
        <taxon>Bacillales</taxon>
        <taxon>Paenibacillaceae</taxon>
        <taxon>Paenibacillus</taxon>
    </lineage>
</organism>
<feature type="transmembrane region" description="Helical" evidence="10">
    <location>
        <begin position="7"/>
        <end position="26"/>
    </location>
</feature>
<evidence type="ECO:0000256" key="3">
    <source>
        <dbReference type="ARBA" id="ARBA00009743"/>
    </source>
</evidence>
<keyword evidence="5" id="KW-0732">Signal</keyword>
<dbReference type="CDD" id="cd14792">
    <property type="entry name" value="GH27"/>
    <property type="match status" value="1"/>
</dbReference>
<dbReference type="OrthoDB" id="9807519at2"/>
<dbReference type="SUPFAM" id="SSF49785">
    <property type="entry name" value="Galactose-binding domain-like"/>
    <property type="match status" value="1"/>
</dbReference>
<dbReference type="Gene3D" id="3.20.20.70">
    <property type="entry name" value="Aldolase class I"/>
    <property type="match status" value="1"/>
</dbReference>
<dbReference type="PANTHER" id="PTHR11452">
    <property type="entry name" value="ALPHA-GALACTOSIDASE/ALPHA-N-ACETYLGALACTOSAMINIDASE"/>
    <property type="match status" value="1"/>
</dbReference>
<dbReference type="EC" id="3.2.1.22" evidence="4 9"/>
<comment type="similarity">
    <text evidence="2">Belongs to the glycosyl hydrolase 36 family.</text>
</comment>
<comment type="catalytic activity">
    <reaction evidence="1 9">
        <text>Hydrolysis of terminal, non-reducing alpha-D-galactose residues in alpha-D-galactosides, including galactose oligosaccharides, galactomannans and galactolipids.</text>
        <dbReference type="EC" id="3.2.1.22"/>
    </reaction>
</comment>
<evidence type="ECO:0000256" key="7">
    <source>
        <dbReference type="ARBA" id="ARBA00023157"/>
    </source>
</evidence>
<dbReference type="FunFam" id="3.20.20.70:FF:000202">
    <property type="entry name" value="Alpha-galactosidase"/>
    <property type="match status" value="1"/>
</dbReference>
<dbReference type="InterPro" id="IPR013222">
    <property type="entry name" value="Glyco_hyd_98_carb-bd"/>
</dbReference>
<proteinExistence type="inferred from homology"/>
<protein>
    <recommendedName>
        <fullName evidence="4 9">Alpha-galactosidase</fullName>
        <ecNumber evidence="4 9">3.2.1.22</ecNumber>
    </recommendedName>
    <alternativeName>
        <fullName evidence="9">Melibiase</fullName>
    </alternativeName>
</protein>
<dbReference type="Gene3D" id="2.60.40.1180">
    <property type="entry name" value="Golgi alpha-mannosidase II"/>
    <property type="match status" value="1"/>
</dbReference>
<dbReference type="FunFam" id="2.60.40.1180:FF:000008">
    <property type="entry name" value="Alpha-galactosidase"/>
    <property type="match status" value="1"/>
</dbReference>
<evidence type="ECO:0000256" key="9">
    <source>
        <dbReference type="RuleBase" id="RU361168"/>
    </source>
</evidence>
<name>A0A2W1N9H6_PAEXE</name>
<dbReference type="PROSITE" id="PS00512">
    <property type="entry name" value="ALPHA_GALACTOSIDASE"/>
    <property type="match status" value="1"/>
</dbReference>
<dbReference type="InterPro" id="IPR041233">
    <property type="entry name" value="Melibiase_C"/>
</dbReference>
<reference evidence="12" key="1">
    <citation type="submission" date="2018-06" db="EMBL/GenBank/DDBJ databases">
        <title>Paenibacillus xerothermodurans sp. nov. an extremely dry heat resistant spore forming bacterium isolated from the soil of Cape Canaveral, Florida.</title>
        <authorList>
            <person name="Seuylemezian A."/>
            <person name="Kaur N."/>
            <person name="Patil P."/>
            <person name="Patil P."/>
            <person name="Mayilraj S."/>
            <person name="Vaishampayan P."/>
        </authorList>
    </citation>
    <scope>NUCLEOTIDE SEQUENCE [LARGE SCALE GENOMIC DNA]</scope>
    <source>
        <strain evidence="12">ATCC 27380</strain>
    </source>
</reference>
<accession>A0A2W1N9H6</accession>
<evidence type="ECO:0000259" key="11">
    <source>
        <dbReference type="SMART" id="SM00776"/>
    </source>
</evidence>
<keyword evidence="10" id="KW-0812">Transmembrane</keyword>
<dbReference type="Gene3D" id="2.60.40.10">
    <property type="entry name" value="Immunoglobulins"/>
    <property type="match status" value="1"/>
</dbReference>
<dbReference type="RefSeq" id="WP_089199923.1">
    <property type="nucleotide sequence ID" value="NZ_NHRJ02000004.1"/>
</dbReference>
<dbReference type="Pfam" id="PF10633">
    <property type="entry name" value="NPCBM_assoc"/>
    <property type="match status" value="1"/>
</dbReference>
<comment type="similarity">
    <text evidence="3 9">Belongs to the glycosyl hydrolase 27 family.</text>
</comment>
<keyword evidence="10" id="KW-1133">Transmembrane helix</keyword>
<comment type="caution">
    <text evidence="12">The sequence shown here is derived from an EMBL/GenBank/DDBJ whole genome shotgun (WGS) entry which is preliminary data.</text>
</comment>
<dbReference type="InterPro" id="IPR008979">
    <property type="entry name" value="Galactose-bd-like_sf"/>
</dbReference>
<dbReference type="InterPro" id="IPR013785">
    <property type="entry name" value="Aldolase_TIM"/>
</dbReference>
<sequence length="661" mass="72494">MKRTRSYRFFLTVFLTIFLSSGILWFRDARPVNALDNGLAETPPMGWNSWNKFGCNINENLIKEMADSMAASGMKEAGYEYVNIDDCWMAPTRDANGDLQADPDRFPNGIKALADYVHSKGLKLGIYEDAGTKTCKGLPGSYGHYEQDARKFAEWGVDYLKFDWCYATGLDAETQYTQMKNALSATGREIVFSICNWGEQHPWVWGPQVGHLWRTTADISDRWDSVMSILDQQVGLESYAGPGHWNDPDMLEVGNGGMTADEYRAHFSLWSVLAAPLIAGNDLRSMSDATKEILLNKEVIAVDQDPAGLQGKKIEDDGDHEIWMRPLADGDRAVVFLNRGSRTTTMSIHTAALGLDESAAYIVRDLWAHQETAVTGVIDAVVPAHGTTMFRISQGQADKSQPSVALAQLSTDLIVPGKPTEVTMTLANNGFTDLREIDVMLDAPDQWIVRPKSDTTLKKLSNNKHKRTMEVTWEITVPQDANAGADSLTVNVSYSHGSKKTPNTVTFPLSVQIPPAAPAADAFVSDLPFFGSSVNGWRSIQKDKSVGGKPITLNGVTYDKGLGVHSHSEVSYYLGGNVSAFTADVGVDDEERDDMGSVNFQIWADGKIVYDSGLMVGESPAQHVNIATDGVNVLRLVVTNGGNGMTDDHADWANARFTVKR</sequence>
<dbReference type="GO" id="GO:0016052">
    <property type="term" value="P:carbohydrate catabolic process"/>
    <property type="evidence" value="ECO:0007669"/>
    <property type="project" value="UniProtKB-ARBA"/>
</dbReference>
<dbReference type="AlphaFoldDB" id="A0A2W1N9H6"/>
<dbReference type="InterPro" id="IPR013783">
    <property type="entry name" value="Ig-like_fold"/>
</dbReference>
<keyword evidence="10" id="KW-0472">Membrane</keyword>
<evidence type="ECO:0000256" key="1">
    <source>
        <dbReference type="ARBA" id="ARBA00001255"/>
    </source>
</evidence>
<dbReference type="InterPro" id="IPR002241">
    <property type="entry name" value="Glyco_hydro_27"/>
</dbReference>
<dbReference type="SMART" id="SM00776">
    <property type="entry name" value="NPCBM"/>
    <property type="match status" value="1"/>
</dbReference>
<keyword evidence="7 9" id="KW-1015">Disulfide bond</keyword>
<dbReference type="SUPFAM" id="SSF51445">
    <property type="entry name" value="(Trans)glycosidases"/>
    <property type="match status" value="1"/>
</dbReference>
<dbReference type="InterPro" id="IPR017853">
    <property type="entry name" value="GH"/>
</dbReference>
<evidence type="ECO:0000313" key="12">
    <source>
        <dbReference type="EMBL" id="PZE21067.1"/>
    </source>
</evidence>
<dbReference type="InterPro" id="IPR018905">
    <property type="entry name" value="A-galactase_NEW3"/>
</dbReference>
<feature type="domain" description="Glycosyl hydrolase family 98 putative carbohydrate-binding module" evidence="11">
    <location>
        <begin position="518"/>
        <end position="659"/>
    </location>
</feature>
<dbReference type="Gene3D" id="2.60.120.1060">
    <property type="entry name" value="NPCBM/NEW2 domain"/>
    <property type="match status" value="1"/>
</dbReference>
<dbReference type="EMBL" id="NHRJ02000004">
    <property type="protein sequence ID" value="PZE21067.1"/>
    <property type="molecule type" value="Genomic_DNA"/>
</dbReference>
<dbReference type="InterPro" id="IPR000111">
    <property type="entry name" value="Glyco_hydro_27/36_CS"/>
</dbReference>
<evidence type="ECO:0000256" key="2">
    <source>
        <dbReference type="ARBA" id="ARBA00006202"/>
    </source>
</evidence>
<dbReference type="Pfam" id="PF17801">
    <property type="entry name" value="Melibiase_C"/>
    <property type="match status" value="1"/>
</dbReference>
<dbReference type="Pfam" id="PF16499">
    <property type="entry name" value="Melibiase_2"/>
    <property type="match status" value="1"/>
</dbReference>
<keyword evidence="13" id="KW-1185">Reference proteome</keyword>
<keyword evidence="6 9" id="KW-0378">Hydrolase</keyword>
<evidence type="ECO:0000256" key="6">
    <source>
        <dbReference type="ARBA" id="ARBA00022801"/>
    </source>
</evidence>
<evidence type="ECO:0000256" key="5">
    <source>
        <dbReference type="ARBA" id="ARBA00022729"/>
    </source>
</evidence>
<dbReference type="Pfam" id="PF08305">
    <property type="entry name" value="NPCBM"/>
    <property type="match status" value="1"/>
</dbReference>
<evidence type="ECO:0000313" key="13">
    <source>
        <dbReference type="Proteomes" id="UP000214746"/>
    </source>
</evidence>